<organism evidence="1 2">
    <name type="scientific">Riccia fluitans</name>
    <dbReference type="NCBI Taxonomy" id="41844"/>
    <lineage>
        <taxon>Eukaryota</taxon>
        <taxon>Viridiplantae</taxon>
        <taxon>Streptophyta</taxon>
        <taxon>Embryophyta</taxon>
        <taxon>Marchantiophyta</taxon>
        <taxon>Marchantiopsida</taxon>
        <taxon>Marchantiidae</taxon>
        <taxon>Marchantiales</taxon>
        <taxon>Ricciaceae</taxon>
        <taxon>Riccia</taxon>
    </lineage>
</organism>
<evidence type="ECO:0000313" key="2">
    <source>
        <dbReference type="Proteomes" id="UP001605036"/>
    </source>
</evidence>
<protein>
    <submittedName>
        <fullName evidence="1">Uncharacterized protein</fullName>
    </submittedName>
</protein>
<evidence type="ECO:0000313" key="1">
    <source>
        <dbReference type="EMBL" id="KAL2633899.1"/>
    </source>
</evidence>
<keyword evidence="2" id="KW-1185">Reference proteome</keyword>
<accession>A0ABD1YTZ0</accession>
<sequence>MESATHPASRGKKGKGGEGLVLRASPFLRNQRYINATVVRDMASREAVCHHGFTRFVLAWCVSTLACEPSESPTVVLGRDGGSCVGSGQVDASVGQEEEVNLRARASRAMLVYIPDGEAATCLTTYL</sequence>
<gene>
    <name evidence="1" type="ORF">R1flu_005378</name>
</gene>
<dbReference type="Proteomes" id="UP001605036">
    <property type="component" value="Unassembled WGS sequence"/>
</dbReference>
<proteinExistence type="predicted"/>
<reference evidence="1 2" key="1">
    <citation type="submission" date="2024-09" db="EMBL/GenBank/DDBJ databases">
        <title>Chromosome-scale assembly of Riccia fluitans.</title>
        <authorList>
            <person name="Paukszto L."/>
            <person name="Sawicki J."/>
            <person name="Karawczyk K."/>
            <person name="Piernik-Szablinska J."/>
            <person name="Szczecinska M."/>
            <person name="Mazdziarz M."/>
        </authorList>
    </citation>
    <scope>NUCLEOTIDE SEQUENCE [LARGE SCALE GENOMIC DNA]</scope>
    <source>
        <strain evidence="1">Rf_01</strain>
        <tissue evidence="1">Aerial parts of the thallus</tissue>
    </source>
</reference>
<dbReference type="EMBL" id="JBHFFA010000003">
    <property type="protein sequence ID" value="KAL2633899.1"/>
    <property type="molecule type" value="Genomic_DNA"/>
</dbReference>
<comment type="caution">
    <text evidence="1">The sequence shown here is derived from an EMBL/GenBank/DDBJ whole genome shotgun (WGS) entry which is preliminary data.</text>
</comment>
<name>A0ABD1YTZ0_9MARC</name>
<dbReference type="AlphaFoldDB" id="A0ABD1YTZ0"/>